<dbReference type="OrthoDB" id="9804774at2"/>
<dbReference type="FunFam" id="3.40.50.720:FF:000173">
    <property type="entry name" value="3-oxoacyl-[acyl-carrier protein] reductase"/>
    <property type="match status" value="1"/>
</dbReference>
<dbReference type="GO" id="GO:0032787">
    <property type="term" value="P:monocarboxylic acid metabolic process"/>
    <property type="evidence" value="ECO:0007669"/>
    <property type="project" value="UniProtKB-ARBA"/>
</dbReference>
<dbReference type="NCBIfam" id="NF009464">
    <property type="entry name" value="PRK12824.1"/>
    <property type="match status" value="1"/>
</dbReference>
<dbReference type="Gene3D" id="3.40.50.720">
    <property type="entry name" value="NAD(P)-binding Rossmann-like Domain"/>
    <property type="match status" value="1"/>
</dbReference>
<name>A0A1G6RQV1_9GAMM</name>
<dbReference type="AlphaFoldDB" id="A0A1G6RQV1"/>
<comment type="similarity">
    <text evidence="1">Belongs to the short-chain dehydrogenases/reductases (SDR) family.</text>
</comment>
<dbReference type="SUPFAM" id="SSF51735">
    <property type="entry name" value="NAD(P)-binding Rossmann-fold domains"/>
    <property type="match status" value="1"/>
</dbReference>
<dbReference type="Pfam" id="PF13561">
    <property type="entry name" value="adh_short_C2"/>
    <property type="match status" value="1"/>
</dbReference>
<dbReference type="RefSeq" id="WP_091237471.1">
    <property type="nucleotide sequence ID" value="NZ_FNAG01000001.1"/>
</dbReference>
<evidence type="ECO:0000313" key="5">
    <source>
        <dbReference type="Proteomes" id="UP000199603"/>
    </source>
</evidence>
<dbReference type="PRINTS" id="PR00081">
    <property type="entry name" value="GDHRDH"/>
</dbReference>
<dbReference type="GO" id="GO:0005737">
    <property type="term" value="C:cytoplasm"/>
    <property type="evidence" value="ECO:0007669"/>
    <property type="project" value="InterPro"/>
</dbReference>
<sequence>MSARIALVTGGTGGIGAATCQALAASGHHVIAADIHLPEARLAELRALPGLGALEAIALDVSDHEACARAIADIVARHGRLDVLVNSAGITRDATLRKLEKHQWDAVLGVNLDALYHLCRPAIEPMIAQGYGRIVNISSINGQTGQFGQTNYAAAKAGVHGFTMALAREVAAKGITVNSVAPGYCDTPMVQTIPQPIREKILQQIPVGRIAQPNEIARVVDFLAAEGSGYITGALLPVNGGLFISF</sequence>
<dbReference type="InterPro" id="IPR011283">
    <property type="entry name" value="Acetoacetyl-CoA_reductase"/>
</dbReference>
<dbReference type="STRING" id="265719.SAMN04488509_10145"/>
<keyword evidence="5" id="KW-1185">Reference proteome</keyword>
<keyword evidence="2" id="KW-0560">Oxidoreductase</keyword>
<dbReference type="PRINTS" id="PR00080">
    <property type="entry name" value="SDRFAMILY"/>
</dbReference>
<dbReference type="PROSITE" id="PS00061">
    <property type="entry name" value="ADH_SHORT"/>
    <property type="match status" value="1"/>
</dbReference>
<dbReference type="GO" id="GO:0018454">
    <property type="term" value="F:acetoacetyl-CoA reductase activity"/>
    <property type="evidence" value="ECO:0007669"/>
    <property type="project" value="InterPro"/>
</dbReference>
<dbReference type="Proteomes" id="UP000199603">
    <property type="component" value="Unassembled WGS sequence"/>
</dbReference>
<gene>
    <name evidence="4" type="ORF">SAMN04488509_10145</name>
</gene>
<dbReference type="EMBL" id="FNAG01000001">
    <property type="protein sequence ID" value="SDD06918.1"/>
    <property type="molecule type" value="Genomic_DNA"/>
</dbReference>
<feature type="domain" description="Ketoreductase" evidence="3">
    <location>
        <begin position="4"/>
        <end position="183"/>
    </location>
</feature>
<dbReference type="InterPro" id="IPR050259">
    <property type="entry name" value="SDR"/>
</dbReference>
<dbReference type="SMART" id="SM00822">
    <property type="entry name" value="PKS_KR"/>
    <property type="match status" value="1"/>
</dbReference>
<dbReference type="GO" id="GO:0042619">
    <property type="term" value="P:poly-hydroxybutyrate biosynthetic process"/>
    <property type="evidence" value="ECO:0007669"/>
    <property type="project" value="InterPro"/>
</dbReference>
<dbReference type="PANTHER" id="PTHR42879:SF2">
    <property type="entry name" value="3-OXOACYL-[ACYL-CARRIER-PROTEIN] REDUCTASE FABG"/>
    <property type="match status" value="1"/>
</dbReference>
<evidence type="ECO:0000256" key="2">
    <source>
        <dbReference type="ARBA" id="ARBA00023002"/>
    </source>
</evidence>
<evidence type="ECO:0000256" key="1">
    <source>
        <dbReference type="ARBA" id="ARBA00006484"/>
    </source>
</evidence>
<dbReference type="PANTHER" id="PTHR42879">
    <property type="entry name" value="3-OXOACYL-(ACYL-CARRIER-PROTEIN) REDUCTASE"/>
    <property type="match status" value="1"/>
</dbReference>
<protein>
    <submittedName>
        <fullName evidence="4">3-oxoacyl-[acyl-carrier-protein] reductase</fullName>
    </submittedName>
</protein>
<dbReference type="InterPro" id="IPR057326">
    <property type="entry name" value="KR_dom"/>
</dbReference>
<organism evidence="4 5">
    <name type="scientific">Aquimonas voraii</name>
    <dbReference type="NCBI Taxonomy" id="265719"/>
    <lineage>
        <taxon>Bacteria</taxon>
        <taxon>Pseudomonadati</taxon>
        <taxon>Pseudomonadota</taxon>
        <taxon>Gammaproteobacteria</taxon>
        <taxon>Lysobacterales</taxon>
        <taxon>Lysobacteraceae</taxon>
        <taxon>Aquimonas</taxon>
    </lineage>
</organism>
<proteinExistence type="inferred from homology"/>
<dbReference type="NCBIfam" id="TIGR01829">
    <property type="entry name" value="AcAcCoA_reduct"/>
    <property type="match status" value="1"/>
</dbReference>
<dbReference type="InterPro" id="IPR020904">
    <property type="entry name" value="Sc_DH/Rdtase_CS"/>
</dbReference>
<dbReference type="InterPro" id="IPR036291">
    <property type="entry name" value="NAD(P)-bd_dom_sf"/>
</dbReference>
<evidence type="ECO:0000259" key="3">
    <source>
        <dbReference type="SMART" id="SM00822"/>
    </source>
</evidence>
<dbReference type="NCBIfam" id="NF009466">
    <property type="entry name" value="PRK12826.1-2"/>
    <property type="match status" value="1"/>
</dbReference>
<accession>A0A1G6RQV1</accession>
<reference evidence="4 5" key="1">
    <citation type="submission" date="2016-10" db="EMBL/GenBank/DDBJ databases">
        <authorList>
            <person name="de Groot N.N."/>
        </authorList>
    </citation>
    <scope>NUCLEOTIDE SEQUENCE [LARGE SCALE GENOMIC DNA]</scope>
    <source>
        <strain evidence="4 5">DSM 16957</strain>
    </source>
</reference>
<evidence type="ECO:0000313" key="4">
    <source>
        <dbReference type="EMBL" id="SDD06918.1"/>
    </source>
</evidence>
<dbReference type="InterPro" id="IPR002347">
    <property type="entry name" value="SDR_fam"/>
</dbReference>